<reference evidence="1 2" key="1">
    <citation type="submission" date="2015-01" db="EMBL/GenBank/DDBJ databases">
        <title>Evolution of Trichinella species and genotypes.</title>
        <authorList>
            <person name="Korhonen P.K."/>
            <person name="Edoardo P."/>
            <person name="Giuseppe L.R."/>
            <person name="Gasser R.B."/>
        </authorList>
    </citation>
    <scope>NUCLEOTIDE SEQUENCE [LARGE SCALE GENOMIC DNA]</scope>
    <source>
        <strain evidence="1">ISS2496</strain>
    </source>
</reference>
<evidence type="ECO:0000313" key="1">
    <source>
        <dbReference type="EMBL" id="KRY05606.1"/>
    </source>
</evidence>
<name>A0A0V0YZJ8_9BILA</name>
<accession>A0A0V0YZJ8</accession>
<sequence>MVDQELQFYVNYGFSFLPYLWKYATGQRGSKLIVVF</sequence>
<dbReference type="EMBL" id="JYDQ01001212">
    <property type="protein sequence ID" value="KRY05606.1"/>
    <property type="molecule type" value="Genomic_DNA"/>
</dbReference>
<evidence type="ECO:0000313" key="2">
    <source>
        <dbReference type="Proteomes" id="UP000054783"/>
    </source>
</evidence>
<dbReference type="Proteomes" id="UP000054783">
    <property type="component" value="Unassembled WGS sequence"/>
</dbReference>
<proteinExistence type="predicted"/>
<dbReference type="AlphaFoldDB" id="A0A0V0YZJ8"/>
<gene>
    <name evidence="1" type="ORF">T12_14921</name>
</gene>
<organism evidence="1 2">
    <name type="scientific">Trichinella patagoniensis</name>
    <dbReference type="NCBI Taxonomy" id="990121"/>
    <lineage>
        <taxon>Eukaryota</taxon>
        <taxon>Metazoa</taxon>
        <taxon>Ecdysozoa</taxon>
        <taxon>Nematoda</taxon>
        <taxon>Enoplea</taxon>
        <taxon>Dorylaimia</taxon>
        <taxon>Trichinellida</taxon>
        <taxon>Trichinellidae</taxon>
        <taxon>Trichinella</taxon>
    </lineage>
</organism>
<comment type="caution">
    <text evidence="1">The sequence shown here is derived from an EMBL/GenBank/DDBJ whole genome shotgun (WGS) entry which is preliminary data.</text>
</comment>
<keyword evidence="2" id="KW-1185">Reference proteome</keyword>
<protein>
    <submittedName>
        <fullName evidence="1">Uncharacterized protein</fullName>
    </submittedName>
</protein>